<dbReference type="RefSeq" id="WP_068670953.1">
    <property type="nucleotide sequence ID" value="NZ_LWLG01000012.1"/>
</dbReference>
<dbReference type="InterPro" id="IPR013482">
    <property type="entry name" value="Molybde_CF_guanTrfase"/>
</dbReference>
<gene>
    <name evidence="8" type="primary">mobA</name>
    <name evidence="10" type="ORF">TDIS_1517</name>
</gene>
<evidence type="ECO:0000256" key="3">
    <source>
        <dbReference type="ARBA" id="ARBA00022723"/>
    </source>
</evidence>
<dbReference type="InterPro" id="IPR029044">
    <property type="entry name" value="Nucleotide-diphossugar_trans"/>
</dbReference>
<keyword evidence="3 8" id="KW-0479">Metal-binding</keyword>
<keyword evidence="4 8" id="KW-0547">Nucleotide-binding</keyword>
<dbReference type="GO" id="GO:0005737">
    <property type="term" value="C:cytoplasm"/>
    <property type="evidence" value="ECO:0007669"/>
    <property type="project" value="UniProtKB-SubCell"/>
</dbReference>
<feature type="binding site" evidence="8">
    <location>
        <position position="101"/>
    </location>
    <ligand>
        <name>Mg(2+)</name>
        <dbReference type="ChEBI" id="CHEBI:18420"/>
    </ligand>
</feature>
<dbReference type="GO" id="GO:0006777">
    <property type="term" value="P:Mo-molybdopterin cofactor biosynthetic process"/>
    <property type="evidence" value="ECO:0007669"/>
    <property type="project" value="UniProtKB-KW"/>
</dbReference>
<feature type="binding site" evidence="8">
    <location>
        <position position="101"/>
    </location>
    <ligand>
        <name>GTP</name>
        <dbReference type="ChEBI" id="CHEBI:37565"/>
    </ligand>
</feature>
<feature type="binding site" evidence="8">
    <location>
        <position position="22"/>
    </location>
    <ligand>
        <name>GTP</name>
        <dbReference type="ChEBI" id="CHEBI:37565"/>
    </ligand>
</feature>
<sequence>MQRSSIGLILAGGKARRFGGGKALATLKGKPLVFWVKEALDQVCEEVWLSLRSLSQPEAHLQKCFARTVLDAQSGAGPLSGLLAALKNLDQNSYLLVASCDQPLLCPELLKNLKANFEKGNFWAVFCISPEGLPEPFPGVYDPKLAPSLERFLSYGQKSVRKWLQSLPTEKILGLPWKLWYVWDQKGMSFANVNYREDLEKLKRHFFL</sequence>
<evidence type="ECO:0000256" key="5">
    <source>
        <dbReference type="ARBA" id="ARBA00022842"/>
    </source>
</evidence>
<comment type="domain">
    <text evidence="8">The N-terminal domain determines nucleotide recognition and specific binding, while the C-terminal domain determines the specific binding to the target protein.</text>
</comment>
<comment type="catalytic activity">
    <reaction evidence="8">
        <text>Mo-molybdopterin + GTP + H(+) = Mo-molybdopterin guanine dinucleotide + diphosphate</text>
        <dbReference type="Rhea" id="RHEA:34243"/>
        <dbReference type="ChEBI" id="CHEBI:15378"/>
        <dbReference type="ChEBI" id="CHEBI:33019"/>
        <dbReference type="ChEBI" id="CHEBI:37565"/>
        <dbReference type="ChEBI" id="CHEBI:71302"/>
        <dbReference type="ChEBI" id="CHEBI:71310"/>
        <dbReference type="EC" id="2.7.7.77"/>
    </reaction>
</comment>
<dbReference type="Proteomes" id="UP000078390">
    <property type="component" value="Unassembled WGS sequence"/>
</dbReference>
<dbReference type="STRING" id="999894.TDIS_1517"/>
<evidence type="ECO:0000256" key="2">
    <source>
        <dbReference type="ARBA" id="ARBA00022679"/>
    </source>
</evidence>
<comment type="similarity">
    <text evidence="8">Belongs to the MobA family.</text>
</comment>
<keyword evidence="1 8" id="KW-0963">Cytoplasm</keyword>
<dbReference type="CDD" id="cd02503">
    <property type="entry name" value="MobA"/>
    <property type="match status" value="1"/>
</dbReference>
<comment type="subcellular location">
    <subcellularLocation>
        <location evidence="8">Cytoplasm</location>
    </subcellularLocation>
</comment>
<dbReference type="Gene3D" id="3.90.550.10">
    <property type="entry name" value="Spore Coat Polysaccharide Biosynthesis Protein SpsA, Chain A"/>
    <property type="match status" value="1"/>
</dbReference>
<dbReference type="GO" id="GO:0005525">
    <property type="term" value="F:GTP binding"/>
    <property type="evidence" value="ECO:0007669"/>
    <property type="project" value="UniProtKB-UniRule"/>
</dbReference>
<dbReference type="GO" id="GO:0046872">
    <property type="term" value="F:metal ion binding"/>
    <property type="evidence" value="ECO:0007669"/>
    <property type="project" value="UniProtKB-KW"/>
</dbReference>
<evidence type="ECO:0000313" key="11">
    <source>
        <dbReference type="Proteomes" id="UP000078390"/>
    </source>
</evidence>
<evidence type="ECO:0000313" key="10">
    <source>
        <dbReference type="EMBL" id="OAQ20322.1"/>
    </source>
</evidence>
<comment type="function">
    <text evidence="8">Transfers a GMP moiety from GTP to Mo-molybdopterin (Mo-MPT) cofactor (Moco or molybdenum cofactor) to form Mo-molybdopterin guanine dinucleotide (Mo-MGD) cofactor.</text>
</comment>
<keyword evidence="7 8" id="KW-0501">Molybdenum cofactor biosynthesis</keyword>
<feature type="domain" description="MobA-like NTP transferase" evidence="9">
    <location>
        <begin position="7"/>
        <end position="167"/>
    </location>
</feature>
<dbReference type="AlphaFoldDB" id="A0A179D4B7"/>
<comment type="caution">
    <text evidence="8">Lacks conserved residue(s) required for the propagation of feature annotation.</text>
</comment>
<dbReference type="EC" id="2.7.7.77" evidence="8"/>
<name>A0A179D4B7_9BACT</name>
<dbReference type="PANTHER" id="PTHR19136">
    <property type="entry name" value="MOLYBDENUM COFACTOR GUANYLYLTRANSFERASE"/>
    <property type="match status" value="1"/>
</dbReference>
<comment type="cofactor">
    <cofactor evidence="8">
        <name>Mg(2+)</name>
        <dbReference type="ChEBI" id="CHEBI:18420"/>
    </cofactor>
</comment>
<dbReference type="HAMAP" id="MF_00316">
    <property type="entry name" value="MobA"/>
    <property type="match status" value="1"/>
</dbReference>
<dbReference type="Pfam" id="PF12804">
    <property type="entry name" value="NTP_transf_3"/>
    <property type="match status" value="1"/>
</dbReference>
<accession>A0A179D4B7</accession>
<dbReference type="InterPro" id="IPR025877">
    <property type="entry name" value="MobA-like_NTP_Trfase"/>
</dbReference>
<evidence type="ECO:0000256" key="6">
    <source>
        <dbReference type="ARBA" id="ARBA00023134"/>
    </source>
</evidence>
<dbReference type="GO" id="GO:0061603">
    <property type="term" value="F:molybdenum cofactor guanylyltransferase activity"/>
    <property type="evidence" value="ECO:0007669"/>
    <property type="project" value="UniProtKB-EC"/>
</dbReference>
<protein>
    <recommendedName>
        <fullName evidence="8">Probable molybdenum cofactor guanylyltransferase</fullName>
        <shortName evidence="8">MoCo guanylyltransferase</shortName>
        <ecNumber evidence="8">2.7.7.77</ecNumber>
    </recommendedName>
    <alternativeName>
        <fullName evidence="8">GTP:molybdopterin guanylyltransferase</fullName>
    </alternativeName>
    <alternativeName>
        <fullName evidence="8">Mo-MPT guanylyltransferase</fullName>
    </alternativeName>
    <alternativeName>
        <fullName evidence="8">Molybdopterin guanylyltransferase</fullName>
    </alternativeName>
    <alternativeName>
        <fullName evidence="8">Molybdopterin-guanine dinucleotide synthase</fullName>
        <shortName evidence="8">MGD synthase</shortName>
    </alternativeName>
</protein>
<dbReference type="PANTHER" id="PTHR19136:SF81">
    <property type="entry name" value="MOLYBDENUM COFACTOR GUANYLYLTRANSFERASE"/>
    <property type="match status" value="1"/>
</dbReference>
<evidence type="ECO:0000256" key="7">
    <source>
        <dbReference type="ARBA" id="ARBA00023150"/>
    </source>
</evidence>
<organism evidence="10 11">
    <name type="scientific">Thermosulfurimonas dismutans</name>
    <dbReference type="NCBI Taxonomy" id="999894"/>
    <lineage>
        <taxon>Bacteria</taxon>
        <taxon>Pseudomonadati</taxon>
        <taxon>Thermodesulfobacteriota</taxon>
        <taxon>Thermodesulfobacteria</taxon>
        <taxon>Thermodesulfobacteriales</taxon>
        <taxon>Thermodesulfobacteriaceae</taxon>
        <taxon>Thermosulfurimonas</taxon>
    </lineage>
</organism>
<evidence type="ECO:0000259" key="9">
    <source>
        <dbReference type="Pfam" id="PF12804"/>
    </source>
</evidence>
<keyword evidence="6 8" id="KW-0342">GTP-binding</keyword>
<reference evidence="10 11" key="1">
    <citation type="submission" date="2016-04" db="EMBL/GenBank/DDBJ databases">
        <title>Genome analysis of Thermosulfurimonas dismutans, the first thermophilic sulfur-disproportionating bacterium of the phylum Thermodesulfobacteria.</title>
        <authorList>
            <person name="Mardanov A.V."/>
            <person name="Beletsky A.V."/>
            <person name="Kadnikov V.V."/>
            <person name="Slobodkin A.I."/>
            <person name="Ravin N.V."/>
        </authorList>
    </citation>
    <scope>NUCLEOTIDE SEQUENCE [LARGE SCALE GENOMIC DNA]</scope>
    <source>
        <strain evidence="10 11">S95</strain>
    </source>
</reference>
<dbReference type="SUPFAM" id="SSF53448">
    <property type="entry name" value="Nucleotide-diphospho-sugar transferases"/>
    <property type="match status" value="1"/>
</dbReference>
<keyword evidence="5 8" id="KW-0460">Magnesium</keyword>
<feature type="binding site" evidence="8">
    <location>
        <position position="71"/>
    </location>
    <ligand>
        <name>GTP</name>
        <dbReference type="ChEBI" id="CHEBI:37565"/>
    </ligand>
</feature>
<dbReference type="OrthoDB" id="9791364at2"/>
<proteinExistence type="inferred from homology"/>
<dbReference type="EMBL" id="LWLG01000012">
    <property type="protein sequence ID" value="OAQ20322.1"/>
    <property type="molecule type" value="Genomic_DNA"/>
</dbReference>
<keyword evidence="11" id="KW-1185">Reference proteome</keyword>
<evidence type="ECO:0000256" key="4">
    <source>
        <dbReference type="ARBA" id="ARBA00022741"/>
    </source>
</evidence>
<keyword evidence="2 8" id="KW-0808">Transferase</keyword>
<feature type="binding site" evidence="8">
    <location>
        <begin position="10"/>
        <end position="12"/>
    </location>
    <ligand>
        <name>GTP</name>
        <dbReference type="ChEBI" id="CHEBI:37565"/>
    </ligand>
</feature>
<evidence type="ECO:0000256" key="1">
    <source>
        <dbReference type="ARBA" id="ARBA00022490"/>
    </source>
</evidence>
<evidence type="ECO:0000256" key="8">
    <source>
        <dbReference type="HAMAP-Rule" id="MF_00316"/>
    </source>
</evidence>
<comment type="caution">
    <text evidence="10">The sequence shown here is derived from an EMBL/GenBank/DDBJ whole genome shotgun (WGS) entry which is preliminary data.</text>
</comment>